<proteinExistence type="inferred from homology"/>
<protein>
    <recommendedName>
        <fullName evidence="6">Late endosomal/lysosomal adaptor and MAPK and MTOR activator 5</fullName>
    </recommendedName>
</protein>
<dbReference type="InterPro" id="IPR024135">
    <property type="entry name" value="LAMTOR5"/>
</dbReference>
<dbReference type="GO" id="GO:0005764">
    <property type="term" value="C:lysosome"/>
    <property type="evidence" value="ECO:0007669"/>
    <property type="project" value="UniProtKB-SubCell"/>
</dbReference>
<dbReference type="GO" id="GO:0071230">
    <property type="term" value="P:cellular response to amino acid stimulus"/>
    <property type="evidence" value="ECO:0007669"/>
    <property type="project" value="TreeGrafter"/>
</dbReference>
<gene>
    <name evidence="7" type="ORF">GCK32_017749</name>
</gene>
<evidence type="ECO:0000256" key="1">
    <source>
        <dbReference type="ARBA" id="ARBA00004371"/>
    </source>
</evidence>
<evidence type="ECO:0000256" key="2">
    <source>
        <dbReference type="ARBA" id="ARBA00004496"/>
    </source>
</evidence>
<comment type="caution">
    <text evidence="7">The sequence shown here is derived from an EMBL/GenBank/DDBJ whole genome shotgun (WGS) entry which is preliminary data.</text>
</comment>
<comment type="similarity">
    <text evidence="3">Belongs to the LAMTOR5 family.</text>
</comment>
<reference evidence="7 8" key="1">
    <citation type="submission" date="2019-10" db="EMBL/GenBank/DDBJ databases">
        <title>Assembly and Annotation for the nematode Trichostrongylus colubriformis.</title>
        <authorList>
            <person name="Martin J."/>
        </authorList>
    </citation>
    <scope>NUCLEOTIDE SEQUENCE [LARGE SCALE GENOMIC DNA]</scope>
    <source>
        <strain evidence="7">G859</strain>
        <tissue evidence="7">Whole worm</tissue>
    </source>
</reference>
<sequence length="90" mass="9550">MESLMDKKIDQLMGQPGMAGVCVADANGLPLSARGSLKPDVAPLASQLLTFCSQLEPSSSVTPEIVLSGDHNKVTFSKKDELILVLHQNS</sequence>
<keyword evidence="5" id="KW-0458">Lysosome</keyword>
<evidence type="ECO:0000256" key="3">
    <source>
        <dbReference type="ARBA" id="ARBA00007795"/>
    </source>
</evidence>
<evidence type="ECO:0000256" key="6">
    <source>
        <dbReference type="ARBA" id="ARBA00032692"/>
    </source>
</evidence>
<accession>A0AAN8F1Q7</accession>
<organism evidence="7 8">
    <name type="scientific">Trichostrongylus colubriformis</name>
    <name type="common">Black scour worm</name>
    <dbReference type="NCBI Taxonomy" id="6319"/>
    <lineage>
        <taxon>Eukaryota</taxon>
        <taxon>Metazoa</taxon>
        <taxon>Ecdysozoa</taxon>
        <taxon>Nematoda</taxon>
        <taxon>Chromadorea</taxon>
        <taxon>Rhabditida</taxon>
        <taxon>Rhabditina</taxon>
        <taxon>Rhabditomorpha</taxon>
        <taxon>Strongyloidea</taxon>
        <taxon>Trichostrongylidae</taxon>
        <taxon>Trichostrongylus</taxon>
    </lineage>
</organism>
<dbReference type="PANTHER" id="PTHR13342">
    <property type="entry name" value="RAGULATOR COMPLEX PROTEIN LAMTOR5"/>
    <property type="match status" value="1"/>
</dbReference>
<evidence type="ECO:0000256" key="5">
    <source>
        <dbReference type="ARBA" id="ARBA00023228"/>
    </source>
</evidence>
<dbReference type="GO" id="GO:0005085">
    <property type="term" value="F:guanyl-nucleotide exchange factor activity"/>
    <property type="evidence" value="ECO:0007669"/>
    <property type="project" value="TreeGrafter"/>
</dbReference>
<evidence type="ECO:0000256" key="4">
    <source>
        <dbReference type="ARBA" id="ARBA00022490"/>
    </source>
</evidence>
<dbReference type="AlphaFoldDB" id="A0AAN8F1Q7"/>
<keyword evidence="4" id="KW-0963">Cytoplasm</keyword>
<name>A0AAN8F1Q7_TRICO</name>
<dbReference type="GO" id="GO:0071986">
    <property type="term" value="C:Ragulator complex"/>
    <property type="evidence" value="ECO:0007669"/>
    <property type="project" value="InterPro"/>
</dbReference>
<dbReference type="Gene3D" id="3.30.450.30">
    <property type="entry name" value="Dynein light chain 2a, cytoplasmic"/>
    <property type="match status" value="1"/>
</dbReference>
<evidence type="ECO:0000313" key="7">
    <source>
        <dbReference type="EMBL" id="KAK5971991.1"/>
    </source>
</evidence>
<comment type="subcellular location">
    <subcellularLocation>
        <location evidence="2">Cytoplasm</location>
    </subcellularLocation>
    <subcellularLocation>
        <location evidence="1">Lysosome</location>
    </subcellularLocation>
</comment>
<dbReference type="EMBL" id="WIXE01017130">
    <property type="protein sequence ID" value="KAK5971991.1"/>
    <property type="molecule type" value="Genomic_DNA"/>
</dbReference>
<dbReference type="PRINTS" id="PR02092">
    <property type="entry name" value="HEPBVIRUSXIP"/>
</dbReference>
<dbReference type="PANTHER" id="PTHR13342:SF2">
    <property type="entry name" value="RAGULATOR COMPLEX PROTEIN LAMTOR5"/>
    <property type="match status" value="1"/>
</dbReference>
<evidence type="ECO:0000313" key="8">
    <source>
        <dbReference type="Proteomes" id="UP001331761"/>
    </source>
</evidence>
<dbReference type="Pfam" id="PF16672">
    <property type="entry name" value="LAMTOR5"/>
    <property type="match status" value="1"/>
</dbReference>
<dbReference type="GO" id="GO:0043066">
    <property type="term" value="P:negative regulation of apoptotic process"/>
    <property type="evidence" value="ECO:0007669"/>
    <property type="project" value="InterPro"/>
</dbReference>
<keyword evidence="8" id="KW-1185">Reference proteome</keyword>
<dbReference type="Proteomes" id="UP001331761">
    <property type="component" value="Unassembled WGS sequence"/>
</dbReference>
<dbReference type="GO" id="GO:1904263">
    <property type="term" value="P:positive regulation of TORC1 signaling"/>
    <property type="evidence" value="ECO:0007669"/>
    <property type="project" value="TreeGrafter"/>
</dbReference>